<sequence length="160" mass="16940">MRALAVAAVLAVLAAGWSGWSWWSAERDAALAVAAERDAVLAAVSDALVTLHTIDHRTAEADVGKWLAVTTGRLGEDLSGDRRLQLDRAEGTRTVATATLVDAVVTELDRQEGTARLGAVLDVRVSAEGEPEGQRRSRLLVDATRTAEGWKVSSVQAAGR</sequence>
<dbReference type="PANTHER" id="PTHR37042:SF4">
    <property type="entry name" value="OUTER MEMBRANE PROTEIN RV1973"/>
    <property type="match status" value="1"/>
</dbReference>
<protein>
    <submittedName>
        <fullName evidence="3">Mce-associated membrane protein</fullName>
    </submittedName>
</protein>
<gene>
    <name evidence="3" type="ORF">B0I33_10751</name>
</gene>
<comment type="caution">
    <text evidence="3">The sequence shown here is derived from an EMBL/GenBank/DDBJ whole genome shotgun (WGS) entry which is preliminary data.</text>
</comment>
<dbReference type="PANTHER" id="PTHR37042">
    <property type="entry name" value="OUTER MEMBRANE PROTEIN RV1973"/>
    <property type="match status" value="1"/>
</dbReference>
<evidence type="ECO:0000313" key="3">
    <source>
        <dbReference type="EMBL" id="PRX46474.1"/>
    </source>
</evidence>
<evidence type="ECO:0000313" key="4">
    <source>
        <dbReference type="Proteomes" id="UP000238362"/>
    </source>
</evidence>
<dbReference type="GO" id="GO:0016020">
    <property type="term" value="C:membrane"/>
    <property type="evidence" value="ECO:0007669"/>
    <property type="project" value="UniProtKB-SubCell"/>
</dbReference>
<dbReference type="EMBL" id="PVNH01000007">
    <property type="protein sequence ID" value="PRX46474.1"/>
    <property type="molecule type" value="Genomic_DNA"/>
</dbReference>
<keyword evidence="4" id="KW-1185">Reference proteome</keyword>
<evidence type="ECO:0000256" key="2">
    <source>
        <dbReference type="ARBA" id="ARBA00023136"/>
    </source>
</evidence>
<name>A0A2T0LS49_9PSEU</name>
<organism evidence="3 4">
    <name type="scientific">Prauserella shujinwangii</name>
    <dbReference type="NCBI Taxonomy" id="1453103"/>
    <lineage>
        <taxon>Bacteria</taxon>
        <taxon>Bacillati</taxon>
        <taxon>Actinomycetota</taxon>
        <taxon>Actinomycetes</taxon>
        <taxon>Pseudonocardiales</taxon>
        <taxon>Pseudonocardiaceae</taxon>
        <taxon>Prauserella</taxon>
    </lineage>
</organism>
<proteinExistence type="predicted"/>
<reference evidence="3 4" key="1">
    <citation type="submission" date="2018-03" db="EMBL/GenBank/DDBJ databases">
        <title>Genomic Encyclopedia of Type Strains, Phase III (KMG-III): the genomes of soil and plant-associated and newly described type strains.</title>
        <authorList>
            <person name="Whitman W."/>
        </authorList>
    </citation>
    <scope>NUCLEOTIDE SEQUENCE [LARGE SCALE GENOMIC DNA]</scope>
    <source>
        <strain evidence="3 4">CGMCC 4.7125</strain>
    </source>
</reference>
<accession>A0A2T0LS49</accession>
<dbReference type="AlphaFoldDB" id="A0A2T0LS49"/>
<keyword evidence="2" id="KW-0472">Membrane</keyword>
<evidence type="ECO:0000256" key="1">
    <source>
        <dbReference type="ARBA" id="ARBA00004370"/>
    </source>
</evidence>
<dbReference type="Proteomes" id="UP000238362">
    <property type="component" value="Unassembled WGS sequence"/>
</dbReference>
<comment type="subcellular location">
    <subcellularLocation>
        <location evidence="1">Membrane</location>
    </subcellularLocation>
</comment>
<dbReference type="RefSeq" id="WP_106179890.1">
    <property type="nucleotide sequence ID" value="NZ_PVNH01000007.1"/>
</dbReference>
<dbReference type="OrthoDB" id="3638080at2"/>